<reference evidence="2" key="1">
    <citation type="submission" date="2021-02" db="EMBL/GenBank/DDBJ databases">
        <authorList>
            <person name="Dougan E. K."/>
            <person name="Rhodes N."/>
            <person name="Thang M."/>
            <person name="Chan C."/>
        </authorList>
    </citation>
    <scope>NUCLEOTIDE SEQUENCE</scope>
</reference>
<evidence type="ECO:0000313" key="3">
    <source>
        <dbReference type="Proteomes" id="UP000649617"/>
    </source>
</evidence>
<feature type="compositionally biased region" description="Polar residues" evidence="1">
    <location>
        <begin position="117"/>
        <end position="126"/>
    </location>
</feature>
<sequence>MFVSLADLTQDQRQVLTSLMVFCTTKTSVDNPLLAPSGNAGRKTFRVIEEGYLENSEGFWVEDEEDRAEGFLELDEDTFWVYDDVSAAWFQRRFQGRRMRRGKGEAVEATEPGWDDQSWQEPQQDESYAAKGKGNKGKKGKGKGKWSKDGKGDGKDGHAHVATDASQPSSSFTATKASTFCCTHNLSDLPEVLSGELVKAPEPSIEACLMASPDDEMSYLARALTPTSMVLDL</sequence>
<dbReference type="EMBL" id="CAJNIZ010012876">
    <property type="protein sequence ID" value="CAE7339526.1"/>
    <property type="molecule type" value="Genomic_DNA"/>
</dbReference>
<name>A0A812P7S4_SYMPI</name>
<feature type="compositionally biased region" description="Basic residues" evidence="1">
    <location>
        <begin position="133"/>
        <end position="145"/>
    </location>
</feature>
<comment type="caution">
    <text evidence="2">The sequence shown here is derived from an EMBL/GenBank/DDBJ whole genome shotgun (WGS) entry which is preliminary data.</text>
</comment>
<organism evidence="2 3">
    <name type="scientific">Symbiodinium pilosum</name>
    <name type="common">Dinoflagellate</name>
    <dbReference type="NCBI Taxonomy" id="2952"/>
    <lineage>
        <taxon>Eukaryota</taxon>
        <taxon>Sar</taxon>
        <taxon>Alveolata</taxon>
        <taxon>Dinophyceae</taxon>
        <taxon>Suessiales</taxon>
        <taxon>Symbiodiniaceae</taxon>
        <taxon>Symbiodinium</taxon>
    </lineage>
</organism>
<feature type="compositionally biased region" description="Basic and acidic residues" evidence="1">
    <location>
        <begin position="146"/>
        <end position="161"/>
    </location>
</feature>
<dbReference type="Proteomes" id="UP000649617">
    <property type="component" value="Unassembled WGS sequence"/>
</dbReference>
<feature type="non-terminal residue" evidence="2">
    <location>
        <position position="1"/>
    </location>
</feature>
<protein>
    <submittedName>
        <fullName evidence="2">Uncharacterized protein</fullName>
    </submittedName>
</protein>
<dbReference type="AlphaFoldDB" id="A0A812P7S4"/>
<proteinExistence type="predicted"/>
<dbReference type="OrthoDB" id="445025at2759"/>
<accession>A0A812P7S4</accession>
<keyword evidence="3" id="KW-1185">Reference proteome</keyword>
<feature type="region of interest" description="Disordered" evidence="1">
    <location>
        <begin position="100"/>
        <end position="171"/>
    </location>
</feature>
<gene>
    <name evidence="2" type="ORF">SPIL2461_LOCUS7977</name>
</gene>
<evidence type="ECO:0000256" key="1">
    <source>
        <dbReference type="SAM" id="MobiDB-lite"/>
    </source>
</evidence>
<evidence type="ECO:0000313" key="2">
    <source>
        <dbReference type="EMBL" id="CAE7339526.1"/>
    </source>
</evidence>